<name>D7TWQ8_VITVI</name>
<proteinExistence type="predicted"/>
<accession>D7TWQ8</accession>
<feature type="compositionally biased region" description="Polar residues" evidence="1">
    <location>
        <begin position="1"/>
        <end position="26"/>
    </location>
</feature>
<evidence type="ECO:0000313" key="3">
    <source>
        <dbReference type="Proteomes" id="UP000009183"/>
    </source>
</evidence>
<dbReference type="AlphaFoldDB" id="D7TWQ8"/>
<feature type="region of interest" description="Disordered" evidence="1">
    <location>
        <begin position="1"/>
        <end position="40"/>
    </location>
</feature>
<dbReference type="PANTHER" id="PTHR33156">
    <property type="entry name" value="OS02G0230000 PROTEIN"/>
    <property type="match status" value="1"/>
</dbReference>
<dbReference type="FunCoup" id="D7TWQ8">
    <property type="interactions" value="629"/>
</dbReference>
<dbReference type="Proteomes" id="UP000009183">
    <property type="component" value="Chromosome 14"/>
</dbReference>
<dbReference type="EMBL" id="FN596252">
    <property type="protein sequence ID" value="CBI34933.3"/>
    <property type="molecule type" value="Genomic_DNA"/>
</dbReference>
<evidence type="ECO:0000256" key="1">
    <source>
        <dbReference type="SAM" id="MobiDB-lite"/>
    </source>
</evidence>
<dbReference type="InterPro" id="IPR043459">
    <property type="entry name" value="NFD6/NOXY2-like"/>
</dbReference>
<evidence type="ECO:0008006" key="4">
    <source>
        <dbReference type="Google" id="ProtNLM"/>
    </source>
</evidence>
<organism evidence="2 3">
    <name type="scientific">Vitis vinifera</name>
    <name type="common">Grape</name>
    <dbReference type="NCBI Taxonomy" id="29760"/>
    <lineage>
        <taxon>Eukaryota</taxon>
        <taxon>Viridiplantae</taxon>
        <taxon>Streptophyta</taxon>
        <taxon>Embryophyta</taxon>
        <taxon>Tracheophyta</taxon>
        <taxon>Spermatophyta</taxon>
        <taxon>Magnoliopsida</taxon>
        <taxon>eudicotyledons</taxon>
        <taxon>Gunneridae</taxon>
        <taxon>Pentapetalae</taxon>
        <taxon>rosids</taxon>
        <taxon>Vitales</taxon>
        <taxon>Vitaceae</taxon>
        <taxon>Viteae</taxon>
        <taxon>Vitis</taxon>
    </lineage>
</organism>
<dbReference type="PANTHER" id="PTHR33156:SF2">
    <property type="entry name" value="OS01G0738000 PROTEIN"/>
    <property type="match status" value="1"/>
</dbReference>
<evidence type="ECO:0000313" key="2">
    <source>
        <dbReference type="EMBL" id="CBI34933.3"/>
    </source>
</evidence>
<gene>
    <name evidence="2" type="ordered locus">VIT_14s0066g01370</name>
</gene>
<dbReference type="OMA" id="NHRECAS"/>
<feature type="compositionally biased region" description="Low complexity" evidence="1">
    <location>
        <begin position="31"/>
        <end position="40"/>
    </location>
</feature>
<keyword evidence="3" id="KW-1185">Reference proteome</keyword>
<dbReference type="OrthoDB" id="1112931at2759"/>
<dbReference type="KEGG" id="vvi:100250866"/>
<protein>
    <recommendedName>
        <fullName evidence="4">Protein nuclear fusion defective 6, chloroplastic/mitochondrial</fullName>
    </recommendedName>
</protein>
<dbReference type="eggNOG" id="ENOG502S7QU">
    <property type="taxonomic scope" value="Eukaryota"/>
</dbReference>
<dbReference type="InParanoid" id="D7TWQ8"/>
<dbReference type="PaxDb" id="29760-VIT_14s0066g01370.t01"/>
<sequence>MASSSARRFLQRSSSTTRAYLSRNQRPPTSPSVVSAPSSLAGVASSQSTPAARFSRLKYPSCSSRLPVELASTVSMMPLHSATASALLNSMLSSKVGSWGWLSEGFATPL</sequence>
<dbReference type="HOGENOM" id="CLU_145055_0_1_1"/>
<reference evidence="3" key="1">
    <citation type="journal article" date="2007" name="Nature">
        <title>The grapevine genome sequence suggests ancestral hexaploidization in major angiosperm phyla.</title>
        <authorList>
            <consortium name="The French-Italian Public Consortium for Grapevine Genome Characterization."/>
            <person name="Jaillon O."/>
            <person name="Aury J.-M."/>
            <person name="Noel B."/>
            <person name="Policriti A."/>
            <person name="Clepet C."/>
            <person name="Casagrande A."/>
            <person name="Choisne N."/>
            <person name="Aubourg S."/>
            <person name="Vitulo N."/>
            <person name="Jubin C."/>
            <person name="Vezzi A."/>
            <person name="Legeai F."/>
            <person name="Hugueney P."/>
            <person name="Dasilva C."/>
            <person name="Horner D."/>
            <person name="Mica E."/>
            <person name="Jublot D."/>
            <person name="Poulain J."/>
            <person name="Bruyere C."/>
            <person name="Billault A."/>
            <person name="Segurens B."/>
            <person name="Gouyvenoux M."/>
            <person name="Ugarte E."/>
            <person name="Cattonaro F."/>
            <person name="Anthouard V."/>
            <person name="Vico V."/>
            <person name="Del Fabbro C."/>
            <person name="Alaux M."/>
            <person name="Di Gaspero G."/>
            <person name="Dumas V."/>
            <person name="Felice N."/>
            <person name="Paillard S."/>
            <person name="Juman I."/>
            <person name="Moroldo M."/>
            <person name="Scalabrin S."/>
            <person name="Canaguier A."/>
            <person name="Le Clainche I."/>
            <person name="Malacrida G."/>
            <person name="Durand E."/>
            <person name="Pesole G."/>
            <person name="Laucou V."/>
            <person name="Chatelet P."/>
            <person name="Merdinoglu D."/>
            <person name="Delledonne M."/>
            <person name="Pezzotti M."/>
            <person name="Lecharny A."/>
            <person name="Scarpelli C."/>
            <person name="Artiguenave F."/>
            <person name="Pe M.E."/>
            <person name="Valle G."/>
            <person name="Morgante M."/>
            <person name="Caboche M."/>
            <person name="Adam-Blondon A.-F."/>
            <person name="Weissenbach J."/>
            <person name="Quetier F."/>
            <person name="Wincker P."/>
        </authorList>
    </citation>
    <scope>NUCLEOTIDE SEQUENCE [LARGE SCALE GENOMIC DNA]</scope>
    <source>
        <strain evidence="3">cv. Pinot noir / PN40024</strain>
    </source>
</reference>